<dbReference type="GO" id="GO:0005388">
    <property type="term" value="F:P-type calcium transporter activity"/>
    <property type="evidence" value="ECO:0007669"/>
    <property type="project" value="TreeGrafter"/>
</dbReference>
<organism evidence="5 6">
    <name type="scientific">Trypanosoma theileri</name>
    <dbReference type="NCBI Taxonomy" id="67003"/>
    <lineage>
        <taxon>Eukaryota</taxon>
        <taxon>Discoba</taxon>
        <taxon>Euglenozoa</taxon>
        <taxon>Kinetoplastea</taxon>
        <taxon>Metakinetoplastina</taxon>
        <taxon>Trypanosomatida</taxon>
        <taxon>Trypanosomatidae</taxon>
        <taxon>Trypanosoma</taxon>
    </lineage>
</organism>
<evidence type="ECO:0000313" key="6">
    <source>
        <dbReference type="Proteomes" id="UP000192257"/>
    </source>
</evidence>
<dbReference type="RefSeq" id="XP_028880636.1">
    <property type="nucleotide sequence ID" value="XM_029028053.1"/>
</dbReference>
<evidence type="ECO:0000259" key="4">
    <source>
        <dbReference type="Pfam" id="PF00689"/>
    </source>
</evidence>
<evidence type="ECO:0000313" key="5">
    <source>
        <dbReference type="EMBL" id="ORC86570.1"/>
    </source>
</evidence>
<feature type="non-terminal residue" evidence="5">
    <location>
        <position position="1"/>
    </location>
</feature>
<keyword evidence="3" id="KW-0812">Transmembrane</keyword>
<dbReference type="EMBL" id="NBCO01000027">
    <property type="protein sequence ID" value="ORC86570.1"/>
    <property type="molecule type" value="Genomic_DNA"/>
</dbReference>
<keyword evidence="1" id="KW-0479">Metal-binding</keyword>
<dbReference type="GeneID" id="39987833"/>
<dbReference type="InterPro" id="IPR023298">
    <property type="entry name" value="ATPase_P-typ_TM_dom_sf"/>
</dbReference>
<dbReference type="OrthoDB" id="3216948at2759"/>
<keyword evidence="6" id="KW-1185">Reference proteome</keyword>
<dbReference type="STRING" id="67003.A0A1X0NR40"/>
<reference evidence="5 6" key="1">
    <citation type="submission" date="2017-03" db="EMBL/GenBank/DDBJ databases">
        <title>An alternative strategy for trypanosome survival in the mammalian bloodstream revealed through genome and transcriptome analysis of the ubiquitous bovine parasite Trypanosoma (Megatrypanum) theileri.</title>
        <authorList>
            <person name="Kelly S."/>
            <person name="Ivens A."/>
            <person name="Mott A."/>
            <person name="O'Neill E."/>
            <person name="Emms D."/>
            <person name="Macleod O."/>
            <person name="Voorheis P."/>
            <person name="Matthews J."/>
            <person name="Matthews K."/>
            <person name="Carrington M."/>
        </authorList>
    </citation>
    <scope>NUCLEOTIDE SEQUENCE [LARGE SCALE GENOMIC DNA]</scope>
    <source>
        <strain evidence="5">Edinburgh</strain>
    </source>
</reference>
<dbReference type="PANTHER" id="PTHR24093">
    <property type="entry name" value="CATION TRANSPORTING ATPASE"/>
    <property type="match status" value="1"/>
</dbReference>
<protein>
    <submittedName>
        <fullName evidence="5">Ca2+ transporting ATPase, plasma membrane</fullName>
    </submittedName>
</protein>
<evidence type="ECO:0000256" key="3">
    <source>
        <dbReference type="SAM" id="Phobius"/>
    </source>
</evidence>
<dbReference type="Pfam" id="PF00689">
    <property type="entry name" value="Cation_ATPase_C"/>
    <property type="match status" value="1"/>
</dbReference>
<feature type="domain" description="Cation-transporting P-type ATPase C-terminal" evidence="4">
    <location>
        <begin position="15"/>
        <end position="105"/>
    </location>
</feature>
<dbReference type="InterPro" id="IPR006068">
    <property type="entry name" value="ATPase_P-typ_cation-transptr_C"/>
</dbReference>
<dbReference type="AlphaFoldDB" id="A0A1X0NR40"/>
<feature type="transmembrane region" description="Helical" evidence="3">
    <location>
        <begin position="16"/>
        <end position="33"/>
    </location>
</feature>
<gene>
    <name evidence="5" type="ORF">TM35_000271600</name>
</gene>
<keyword evidence="3" id="KW-0472">Membrane</keyword>
<keyword evidence="2" id="KW-0460">Magnesium</keyword>
<sequence length="206" mass="24113">YGRRFFPDTFEGDREHKTLLFNVFVYGTLFHMFNARKLYRELNPFEGLQRSKLFIFILAFCVIFQAVAVSTFGELMKVRRLSAAEWGCSLAIAVITLPVGILSRLVYVPEPVFPRSRDKDIDHEVRRFVEQLSSDVEKVRLENGSGGGDCLHLARRMHAQSLWRKVQGERVKTLRVVNAFRRAKVDGDMRNTFSRNLYYRLRQEHH</sequence>
<dbReference type="SUPFAM" id="SSF81665">
    <property type="entry name" value="Calcium ATPase, transmembrane domain M"/>
    <property type="match status" value="1"/>
</dbReference>
<dbReference type="GO" id="GO:0005886">
    <property type="term" value="C:plasma membrane"/>
    <property type="evidence" value="ECO:0007669"/>
    <property type="project" value="TreeGrafter"/>
</dbReference>
<dbReference type="VEuPathDB" id="TriTrypDB:TM35_000271600"/>
<name>A0A1X0NR40_9TRYP</name>
<dbReference type="Gene3D" id="1.20.1110.10">
    <property type="entry name" value="Calcium-transporting ATPase, transmembrane domain"/>
    <property type="match status" value="1"/>
</dbReference>
<feature type="transmembrane region" description="Helical" evidence="3">
    <location>
        <begin position="53"/>
        <end position="72"/>
    </location>
</feature>
<proteinExistence type="predicted"/>
<dbReference type="GO" id="GO:0046872">
    <property type="term" value="F:metal ion binding"/>
    <property type="evidence" value="ECO:0007669"/>
    <property type="project" value="UniProtKB-KW"/>
</dbReference>
<evidence type="ECO:0000256" key="2">
    <source>
        <dbReference type="ARBA" id="ARBA00022842"/>
    </source>
</evidence>
<dbReference type="Proteomes" id="UP000192257">
    <property type="component" value="Unassembled WGS sequence"/>
</dbReference>
<feature type="transmembrane region" description="Helical" evidence="3">
    <location>
        <begin position="84"/>
        <end position="107"/>
    </location>
</feature>
<keyword evidence="3" id="KW-1133">Transmembrane helix</keyword>
<comment type="caution">
    <text evidence="5">The sequence shown here is derived from an EMBL/GenBank/DDBJ whole genome shotgun (WGS) entry which is preliminary data.</text>
</comment>
<accession>A0A1X0NR40</accession>
<evidence type="ECO:0000256" key="1">
    <source>
        <dbReference type="ARBA" id="ARBA00022723"/>
    </source>
</evidence>
<dbReference type="PANTHER" id="PTHR24093:SF486">
    <property type="entry name" value="CALCIUM-TRANSPORTING ATPASE"/>
    <property type="match status" value="1"/>
</dbReference>